<keyword evidence="2" id="KW-0472">Membrane</keyword>
<keyword evidence="4" id="KW-1185">Reference proteome</keyword>
<dbReference type="AlphaFoldDB" id="A0AAE0GHR5"/>
<evidence type="ECO:0000256" key="1">
    <source>
        <dbReference type="SAM" id="MobiDB-lite"/>
    </source>
</evidence>
<organism evidence="3 4">
    <name type="scientific">Cymbomonas tetramitiformis</name>
    <dbReference type="NCBI Taxonomy" id="36881"/>
    <lineage>
        <taxon>Eukaryota</taxon>
        <taxon>Viridiplantae</taxon>
        <taxon>Chlorophyta</taxon>
        <taxon>Pyramimonadophyceae</taxon>
        <taxon>Pyramimonadales</taxon>
        <taxon>Pyramimonadaceae</taxon>
        <taxon>Cymbomonas</taxon>
    </lineage>
</organism>
<reference evidence="3 4" key="1">
    <citation type="journal article" date="2015" name="Genome Biol. Evol.">
        <title>Comparative Genomics of a Bacterivorous Green Alga Reveals Evolutionary Causalities and Consequences of Phago-Mixotrophic Mode of Nutrition.</title>
        <authorList>
            <person name="Burns J.A."/>
            <person name="Paasch A."/>
            <person name="Narechania A."/>
            <person name="Kim E."/>
        </authorList>
    </citation>
    <scope>NUCLEOTIDE SEQUENCE [LARGE SCALE GENOMIC DNA]</scope>
    <source>
        <strain evidence="3 4">PLY_AMNH</strain>
    </source>
</reference>
<evidence type="ECO:0000313" key="3">
    <source>
        <dbReference type="EMBL" id="KAK3277686.1"/>
    </source>
</evidence>
<feature type="transmembrane region" description="Helical" evidence="2">
    <location>
        <begin position="246"/>
        <end position="270"/>
    </location>
</feature>
<evidence type="ECO:0000313" key="4">
    <source>
        <dbReference type="Proteomes" id="UP001190700"/>
    </source>
</evidence>
<keyword evidence="2" id="KW-1133">Transmembrane helix</keyword>
<feature type="region of interest" description="Disordered" evidence="1">
    <location>
        <begin position="433"/>
        <end position="471"/>
    </location>
</feature>
<feature type="transmembrane region" description="Helical" evidence="2">
    <location>
        <begin position="276"/>
        <end position="295"/>
    </location>
</feature>
<dbReference type="Proteomes" id="UP001190700">
    <property type="component" value="Unassembled WGS sequence"/>
</dbReference>
<keyword evidence="2" id="KW-0812">Transmembrane</keyword>
<feature type="region of interest" description="Disordered" evidence="1">
    <location>
        <begin position="362"/>
        <end position="384"/>
    </location>
</feature>
<comment type="caution">
    <text evidence="3">The sequence shown here is derived from an EMBL/GenBank/DDBJ whole genome shotgun (WGS) entry which is preliminary data.</text>
</comment>
<feature type="transmembrane region" description="Helical" evidence="2">
    <location>
        <begin position="209"/>
        <end position="226"/>
    </location>
</feature>
<gene>
    <name evidence="3" type="ORF">CYMTET_14322</name>
</gene>
<sequence>ARVARADCLAHSDLLVDGWWKLKNGKEGLQFEKFGSMIFRNPNRGVSLERRLSEISEADLGSRQEVDVYMHTSSFVEIEDHDQSRPKAVHVLKKWGRSDRSDLFAQKFFSPKAAKNKKAKNTVIELTSPSKERLLVTLYLKEDPGNHGNITLVPLTLLDSVNSSKMLGQFFSPFEDKFYFWQCWEVSRRMLQTGVVVAVQLFSNEMTSLIYAVLLAFVAITLHLSYTPFKNDSMDQLQLTVLMNQFLLQLIIIWFYVDASIGTVIGIVMVAMQVGIMGYTLTLVGPAFSPAFIFMKEKLMALVYIAAHTLFPGFGQSEASRNLARPRTHSINNPLAVEKDKEADPPSVQLDCATGEAVEARDEAVEATTNGERHTTSAPNDAYDGSIQVMCDEDHDSSGMVTFSYNHSFYGDDDQHDPWQQSTILLLEAGKEDEEHIAEASSRQGSADLRLDPADGMMRSTTPTEPLMNLA</sequence>
<name>A0AAE0GHR5_9CHLO</name>
<protein>
    <submittedName>
        <fullName evidence="3">Uncharacterized protein</fullName>
    </submittedName>
</protein>
<dbReference type="EMBL" id="LGRX02005968">
    <property type="protein sequence ID" value="KAK3277686.1"/>
    <property type="molecule type" value="Genomic_DNA"/>
</dbReference>
<evidence type="ECO:0000256" key="2">
    <source>
        <dbReference type="SAM" id="Phobius"/>
    </source>
</evidence>
<feature type="non-terminal residue" evidence="3">
    <location>
        <position position="1"/>
    </location>
</feature>
<proteinExistence type="predicted"/>
<accession>A0AAE0GHR5</accession>